<keyword evidence="1" id="KW-0547">Nucleotide-binding</keyword>
<dbReference type="SMART" id="SM00175">
    <property type="entry name" value="RAB"/>
    <property type="match status" value="1"/>
</dbReference>
<dbReference type="GO" id="GO:0005525">
    <property type="term" value="F:GTP binding"/>
    <property type="evidence" value="ECO:0007669"/>
    <property type="project" value="InterPro"/>
</dbReference>
<sequence>MEYSESQITYKLKIIMLGDSSVGKTSMSQMIENPDQEYISVDSTVGFEYISKVYECDGDLVQVHLWDTAGQDKYGSLSDQYFKRAAGAFIIFDISSKKSFESCKGWHSQLKEAGENSVEVVLIGNKVDLEDEREVTFKEAQEFAKEHSFSYIETSVMMNKNIMEAFQLLINRLIASLKKLEKNTISSSSQQYMSPGPQRREYSSSIVLRKKAELLDSRNRGMKSSNCKC</sequence>
<dbReference type="FunFam" id="3.40.50.300:FF:001329">
    <property type="entry name" value="Small GTP-binding protein, putative"/>
    <property type="match status" value="1"/>
</dbReference>
<keyword evidence="3" id="KW-1185">Reference proteome</keyword>
<dbReference type="SUPFAM" id="SSF52540">
    <property type="entry name" value="P-loop containing nucleoside triphosphate hydrolases"/>
    <property type="match status" value="1"/>
</dbReference>
<dbReference type="Gene3D" id="3.40.50.300">
    <property type="entry name" value="P-loop containing nucleotide triphosphate hydrolases"/>
    <property type="match status" value="1"/>
</dbReference>
<evidence type="ECO:0000313" key="3">
    <source>
        <dbReference type="Proteomes" id="UP001295684"/>
    </source>
</evidence>
<accession>A0AAD1XUI7</accession>
<dbReference type="NCBIfam" id="TIGR00231">
    <property type="entry name" value="small_GTP"/>
    <property type="match status" value="1"/>
</dbReference>
<dbReference type="InterPro" id="IPR005225">
    <property type="entry name" value="Small_GTP-bd"/>
</dbReference>
<organism evidence="2 3">
    <name type="scientific">Euplotes crassus</name>
    <dbReference type="NCBI Taxonomy" id="5936"/>
    <lineage>
        <taxon>Eukaryota</taxon>
        <taxon>Sar</taxon>
        <taxon>Alveolata</taxon>
        <taxon>Ciliophora</taxon>
        <taxon>Intramacronucleata</taxon>
        <taxon>Spirotrichea</taxon>
        <taxon>Hypotrichia</taxon>
        <taxon>Euplotida</taxon>
        <taxon>Euplotidae</taxon>
        <taxon>Moneuplotes</taxon>
    </lineage>
</organism>
<evidence type="ECO:0000313" key="2">
    <source>
        <dbReference type="EMBL" id="CAI2378692.1"/>
    </source>
</evidence>
<dbReference type="SMART" id="SM00176">
    <property type="entry name" value="RAN"/>
    <property type="match status" value="1"/>
</dbReference>
<dbReference type="PROSITE" id="PS51421">
    <property type="entry name" value="RAS"/>
    <property type="match status" value="1"/>
</dbReference>
<proteinExistence type="predicted"/>
<dbReference type="InterPro" id="IPR027417">
    <property type="entry name" value="P-loop_NTPase"/>
</dbReference>
<dbReference type="GO" id="GO:0003924">
    <property type="term" value="F:GTPase activity"/>
    <property type="evidence" value="ECO:0007669"/>
    <property type="project" value="InterPro"/>
</dbReference>
<comment type="caution">
    <text evidence="2">The sequence shown here is derived from an EMBL/GenBank/DDBJ whole genome shotgun (WGS) entry which is preliminary data.</text>
</comment>
<dbReference type="PANTHER" id="PTHR47978">
    <property type="match status" value="1"/>
</dbReference>
<dbReference type="SMART" id="SM00173">
    <property type="entry name" value="RAS"/>
    <property type="match status" value="1"/>
</dbReference>
<dbReference type="SMART" id="SM00174">
    <property type="entry name" value="RHO"/>
    <property type="match status" value="1"/>
</dbReference>
<dbReference type="CDD" id="cd00154">
    <property type="entry name" value="Rab"/>
    <property type="match status" value="1"/>
</dbReference>
<name>A0AAD1XUI7_EUPCR</name>
<dbReference type="EMBL" id="CAMPGE010020448">
    <property type="protein sequence ID" value="CAI2378692.1"/>
    <property type="molecule type" value="Genomic_DNA"/>
</dbReference>
<dbReference type="Proteomes" id="UP001295684">
    <property type="component" value="Unassembled WGS sequence"/>
</dbReference>
<dbReference type="AlphaFoldDB" id="A0AAD1XUI7"/>
<dbReference type="Pfam" id="PF00071">
    <property type="entry name" value="Ras"/>
    <property type="match status" value="1"/>
</dbReference>
<reference evidence="2" key="1">
    <citation type="submission" date="2023-07" db="EMBL/GenBank/DDBJ databases">
        <authorList>
            <consortium name="AG Swart"/>
            <person name="Singh M."/>
            <person name="Singh A."/>
            <person name="Seah K."/>
            <person name="Emmerich C."/>
        </authorList>
    </citation>
    <scope>NUCLEOTIDE SEQUENCE</scope>
    <source>
        <strain evidence="2">DP1</strain>
    </source>
</reference>
<evidence type="ECO:0000256" key="1">
    <source>
        <dbReference type="ARBA" id="ARBA00022741"/>
    </source>
</evidence>
<protein>
    <submittedName>
        <fullName evidence="2">Uncharacterized protein</fullName>
    </submittedName>
</protein>
<gene>
    <name evidence="2" type="ORF">ECRASSUSDP1_LOCUS20091</name>
</gene>
<dbReference type="InterPro" id="IPR001806">
    <property type="entry name" value="Small_GTPase"/>
</dbReference>
<dbReference type="PRINTS" id="PR00449">
    <property type="entry name" value="RASTRNSFRMNG"/>
</dbReference>
<dbReference type="PROSITE" id="PS51419">
    <property type="entry name" value="RAB"/>
    <property type="match status" value="1"/>
</dbReference>